<dbReference type="Proteomes" id="UP001151295">
    <property type="component" value="Unassembled WGS sequence"/>
</dbReference>
<evidence type="ECO:0000313" key="7">
    <source>
        <dbReference type="EMBL" id="KAJ1987023.1"/>
    </source>
</evidence>
<accession>A0ABQ8PEI2</accession>
<evidence type="ECO:0000259" key="6">
    <source>
        <dbReference type="Pfam" id="PF10354"/>
    </source>
</evidence>
<gene>
    <name evidence="7" type="ORF">EDC05_006048</name>
</gene>
<dbReference type="PANTHER" id="PTHR11538">
    <property type="entry name" value="PHENYLALANYL-TRNA SYNTHETASE"/>
    <property type="match status" value="1"/>
</dbReference>
<keyword evidence="3" id="KW-0067">ATP-binding</keyword>
<name>A0ABQ8PEI2_9FUNG</name>
<evidence type="ECO:0000256" key="3">
    <source>
        <dbReference type="ARBA" id="ARBA00022840"/>
    </source>
</evidence>
<reference evidence="7" key="1">
    <citation type="submission" date="2022-07" db="EMBL/GenBank/DDBJ databases">
        <title>Phylogenomic reconstructions and comparative analyses of Kickxellomycotina fungi.</title>
        <authorList>
            <person name="Reynolds N.K."/>
            <person name="Stajich J.E."/>
            <person name="Barry K."/>
            <person name="Grigoriev I.V."/>
            <person name="Crous P."/>
            <person name="Smith M.E."/>
        </authorList>
    </citation>
    <scope>NUCLEOTIDE SEQUENCE</scope>
    <source>
        <strain evidence="7">BCRC 34882</strain>
    </source>
</reference>
<dbReference type="PROSITE" id="PS00178">
    <property type="entry name" value="AA_TRNA_LIGASE_I"/>
    <property type="match status" value="1"/>
</dbReference>
<keyword evidence="2" id="KW-0547">Nucleotide-binding</keyword>
<dbReference type="InterPro" id="IPR001412">
    <property type="entry name" value="aa-tRNA-synth_I_CS"/>
</dbReference>
<dbReference type="Pfam" id="PF10354">
    <property type="entry name" value="BMT5-like"/>
    <property type="match status" value="1"/>
</dbReference>
<feature type="compositionally biased region" description="Polar residues" evidence="5">
    <location>
        <begin position="33"/>
        <end position="46"/>
    </location>
</feature>
<protein>
    <recommendedName>
        <fullName evidence="6">25S rRNA (uridine-N(3))-methyltransferase BMT5-like domain-containing protein</fullName>
    </recommendedName>
</protein>
<sequence length="489" mass="55360">MPKPKKSKLFAALKQAQQTKAKQDVAKRIQENQAKQLQKTQASTSKKNTKRKPIFPYTQNDTILLIGEGNFSFAHSVAQTLGTGANIVATAYDSEETVRQKYSEDAQLQISQFKALNGTVLFNVDGTALEKQTVDVLRHKKFTHIVFNFPHVGAGIKDQARNIRINQEMLMGFFCSAMRFLTAAGANKPSHGKIARSVDNNEYSSDSEDEYESDHMKERNKDKKKRKLDTTSKHKASSVFEFEGLEASVTYNSDSDAGTDHNDAHADMNQSSSDEERSIKQLSIPDLNRPGQIHVSLKSGLPYSQWNIKQLARECGLASLGTRPFDIDAFPGYEHRRTLGFKAGVSKDENEEIRNKDPKLYIFVVKQQADVKDDDDTSLQPNKSSIKLGQKKDIRVPQKGKHKMLGVNSESYEMFKRDTLLAIEKQFQKDWERHIFEVDMPEDDSVDLEKLHEKYPKWVGTFPYPYMNGILHLGHGFSASKLEFAAGWE</sequence>
<feature type="domain" description="25S rRNA (uridine-N(3))-methyltransferase BMT5-like" evidence="6">
    <location>
        <begin position="64"/>
        <end position="337"/>
    </location>
</feature>
<evidence type="ECO:0000256" key="2">
    <source>
        <dbReference type="ARBA" id="ARBA00022741"/>
    </source>
</evidence>
<keyword evidence="4" id="KW-0030">Aminoacyl-tRNA synthetase</keyword>
<evidence type="ECO:0000313" key="8">
    <source>
        <dbReference type="Proteomes" id="UP001151295"/>
    </source>
</evidence>
<feature type="region of interest" description="Disordered" evidence="5">
    <location>
        <begin position="251"/>
        <end position="285"/>
    </location>
</feature>
<comment type="caution">
    <text evidence="7">The sequence shown here is derived from an EMBL/GenBank/DDBJ whole genome shotgun (WGS) entry which is preliminary data.</text>
</comment>
<feature type="region of interest" description="Disordered" evidence="5">
    <location>
        <begin position="33"/>
        <end position="53"/>
    </location>
</feature>
<feature type="region of interest" description="Disordered" evidence="5">
    <location>
        <begin position="188"/>
        <end position="232"/>
    </location>
</feature>
<dbReference type="EMBL" id="JANBQD010000145">
    <property type="protein sequence ID" value="KAJ1987023.1"/>
    <property type="molecule type" value="Genomic_DNA"/>
</dbReference>
<dbReference type="InterPro" id="IPR019446">
    <property type="entry name" value="BMT5-like"/>
</dbReference>
<dbReference type="PANTHER" id="PTHR11538:SF26">
    <property type="entry name" value="FERREDOXIN-FOLD ANTICODON-BINDING DOMAIN-CONTAINING PROTEIN 1"/>
    <property type="match status" value="1"/>
</dbReference>
<dbReference type="SUPFAM" id="SSF52374">
    <property type="entry name" value="Nucleotidylyl transferase"/>
    <property type="match status" value="1"/>
</dbReference>
<keyword evidence="8" id="KW-1185">Reference proteome</keyword>
<keyword evidence="1" id="KW-0436">Ligase</keyword>
<organism evidence="7 8">
    <name type="scientific">Coemansia umbellata</name>
    <dbReference type="NCBI Taxonomy" id="1424467"/>
    <lineage>
        <taxon>Eukaryota</taxon>
        <taxon>Fungi</taxon>
        <taxon>Fungi incertae sedis</taxon>
        <taxon>Zoopagomycota</taxon>
        <taxon>Kickxellomycotina</taxon>
        <taxon>Kickxellomycetes</taxon>
        <taxon>Kickxellales</taxon>
        <taxon>Kickxellaceae</taxon>
        <taxon>Coemansia</taxon>
    </lineage>
</organism>
<evidence type="ECO:0000256" key="5">
    <source>
        <dbReference type="SAM" id="MobiDB-lite"/>
    </source>
</evidence>
<evidence type="ECO:0000256" key="1">
    <source>
        <dbReference type="ARBA" id="ARBA00022598"/>
    </source>
</evidence>
<proteinExistence type="predicted"/>
<dbReference type="InterPro" id="IPR014729">
    <property type="entry name" value="Rossmann-like_a/b/a_fold"/>
</dbReference>
<evidence type="ECO:0000256" key="4">
    <source>
        <dbReference type="ARBA" id="ARBA00023146"/>
    </source>
</evidence>
<dbReference type="Gene3D" id="3.40.50.620">
    <property type="entry name" value="HUPs"/>
    <property type="match status" value="1"/>
</dbReference>